<name>X1KPI2_9ZZZZ</name>
<protein>
    <submittedName>
        <fullName evidence="1">Uncharacterized protein</fullName>
    </submittedName>
</protein>
<dbReference type="AlphaFoldDB" id="X1KPI2"/>
<gene>
    <name evidence="1" type="ORF">S06H3_10530</name>
</gene>
<accession>X1KPI2</accession>
<evidence type="ECO:0000313" key="1">
    <source>
        <dbReference type="EMBL" id="GAI08593.1"/>
    </source>
</evidence>
<feature type="non-terminal residue" evidence="1">
    <location>
        <position position="1"/>
    </location>
</feature>
<proteinExistence type="predicted"/>
<reference evidence="1" key="1">
    <citation type="journal article" date="2014" name="Front. Microbiol.">
        <title>High frequency of phylogenetically diverse reductive dehalogenase-homologous genes in deep subseafloor sedimentary metagenomes.</title>
        <authorList>
            <person name="Kawai M."/>
            <person name="Futagami T."/>
            <person name="Toyoda A."/>
            <person name="Takaki Y."/>
            <person name="Nishi S."/>
            <person name="Hori S."/>
            <person name="Arai W."/>
            <person name="Tsubouchi T."/>
            <person name="Morono Y."/>
            <person name="Uchiyama I."/>
            <person name="Ito T."/>
            <person name="Fujiyama A."/>
            <person name="Inagaki F."/>
            <person name="Takami H."/>
        </authorList>
    </citation>
    <scope>NUCLEOTIDE SEQUENCE</scope>
    <source>
        <strain evidence="1">Expedition CK06-06</strain>
    </source>
</reference>
<organism evidence="1">
    <name type="scientific">marine sediment metagenome</name>
    <dbReference type="NCBI Taxonomy" id="412755"/>
    <lineage>
        <taxon>unclassified sequences</taxon>
        <taxon>metagenomes</taxon>
        <taxon>ecological metagenomes</taxon>
    </lineage>
</organism>
<dbReference type="EMBL" id="BARV01004891">
    <property type="protein sequence ID" value="GAI08593.1"/>
    <property type="molecule type" value="Genomic_DNA"/>
</dbReference>
<sequence length="176" mass="20528">SPPFLLLGTLIALILSLIFVGCQKITQEEVSKQGGRWWVLYYKMTEPPFANYDKVNQLIEEVEKALCVEFNIEYKYEGIYPNCPVVIADYLNSPERSLRDLYNFTKRQNQLMEEVLVKIKGKEVLKEIEGKYSLEEAYGSLKEANRGRLTDEELELYYDEDGVLKVYFDEDGKLKE</sequence>
<comment type="caution">
    <text evidence="1">The sequence shown here is derived from an EMBL/GenBank/DDBJ whole genome shotgun (WGS) entry which is preliminary data.</text>
</comment>